<dbReference type="GO" id="GO:0019878">
    <property type="term" value="P:lysine biosynthetic process via aminoadipic acid"/>
    <property type="evidence" value="ECO:0007669"/>
    <property type="project" value="TreeGrafter"/>
</dbReference>
<dbReference type="InterPro" id="IPR008278">
    <property type="entry name" value="4-PPantetheinyl_Trfase_dom"/>
</dbReference>
<keyword evidence="3" id="KW-0808">Transferase</keyword>
<evidence type="ECO:0000256" key="1">
    <source>
        <dbReference type="ARBA" id="ARBA00001946"/>
    </source>
</evidence>
<dbReference type="AlphaFoldDB" id="A0A8R7R0E4"/>
<sequence>MDANIGIDIEEKKRKKTKSILSLARRFFTPSETDYLAEISDSYAQEKEFFKLWTLKEAYVKALGLGLSSAPLNGFSIKLETSKGIRVSKNSKSFLLICLDSR</sequence>
<feature type="domain" description="4'-phosphopantetheinyl transferase" evidence="6">
    <location>
        <begin position="5"/>
        <end position="90"/>
    </location>
</feature>
<dbReference type="InterPro" id="IPR004568">
    <property type="entry name" value="Ppantetheine-prot_Trfase_dom"/>
</dbReference>
<dbReference type="GO" id="GO:0006633">
    <property type="term" value="P:fatty acid biosynthetic process"/>
    <property type="evidence" value="ECO:0007669"/>
    <property type="project" value="InterPro"/>
</dbReference>
<reference evidence="7" key="2">
    <citation type="submission" date="2018-03" db="EMBL/GenBank/DDBJ databases">
        <title>The Triticum urartu genome reveals the dynamic nature of wheat genome evolution.</title>
        <authorList>
            <person name="Ling H."/>
            <person name="Ma B."/>
            <person name="Shi X."/>
            <person name="Liu H."/>
            <person name="Dong L."/>
            <person name="Sun H."/>
            <person name="Cao Y."/>
            <person name="Gao Q."/>
            <person name="Zheng S."/>
            <person name="Li Y."/>
            <person name="Yu Y."/>
            <person name="Du H."/>
            <person name="Qi M."/>
            <person name="Li Y."/>
            <person name="Yu H."/>
            <person name="Cui Y."/>
            <person name="Wang N."/>
            <person name="Chen C."/>
            <person name="Wu H."/>
            <person name="Zhao Y."/>
            <person name="Zhang J."/>
            <person name="Li Y."/>
            <person name="Zhou W."/>
            <person name="Zhang B."/>
            <person name="Hu W."/>
            <person name="Eijk M."/>
            <person name="Tang J."/>
            <person name="Witsenboer H."/>
            <person name="Zhao S."/>
            <person name="Li Z."/>
            <person name="Zhang A."/>
            <person name="Wang D."/>
            <person name="Liang C."/>
        </authorList>
    </citation>
    <scope>NUCLEOTIDE SEQUENCE [LARGE SCALE GENOMIC DNA]</scope>
    <source>
        <strain evidence="7">cv. G1812</strain>
    </source>
</reference>
<proteinExistence type="predicted"/>
<dbReference type="PANTHER" id="PTHR12215:SF15">
    <property type="entry name" value="4'-PHOSPHOPANTETHEINYL TRANSFERASE SUPERFAMILY-RELATED"/>
    <property type="match status" value="1"/>
</dbReference>
<reference evidence="7" key="3">
    <citation type="submission" date="2022-06" db="UniProtKB">
        <authorList>
            <consortium name="EnsemblPlants"/>
        </authorList>
    </citation>
    <scope>IDENTIFICATION</scope>
</reference>
<evidence type="ECO:0000256" key="2">
    <source>
        <dbReference type="ARBA" id="ARBA00013172"/>
    </source>
</evidence>
<reference evidence="8" key="1">
    <citation type="journal article" date="2013" name="Nature">
        <title>Draft genome of the wheat A-genome progenitor Triticum urartu.</title>
        <authorList>
            <person name="Ling H.Q."/>
            <person name="Zhao S."/>
            <person name="Liu D."/>
            <person name="Wang J."/>
            <person name="Sun H."/>
            <person name="Zhang C."/>
            <person name="Fan H."/>
            <person name="Li D."/>
            <person name="Dong L."/>
            <person name="Tao Y."/>
            <person name="Gao C."/>
            <person name="Wu H."/>
            <person name="Li Y."/>
            <person name="Cui Y."/>
            <person name="Guo X."/>
            <person name="Zheng S."/>
            <person name="Wang B."/>
            <person name="Yu K."/>
            <person name="Liang Q."/>
            <person name="Yang W."/>
            <person name="Lou X."/>
            <person name="Chen J."/>
            <person name="Feng M."/>
            <person name="Jian J."/>
            <person name="Zhang X."/>
            <person name="Luo G."/>
            <person name="Jiang Y."/>
            <person name="Liu J."/>
            <person name="Wang Z."/>
            <person name="Sha Y."/>
            <person name="Zhang B."/>
            <person name="Wu H."/>
            <person name="Tang D."/>
            <person name="Shen Q."/>
            <person name="Xue P."/>
            <person name="Zou S."/>
            <person name="Wang X."/>
            <person name="Liu X."/>
            <person name="Wang F."/>
            <person name="Yang Y."/>
            <person name="An X."/>
            <person name="Dong Z."/>
            <person name="Zhang K."/>
            <person name="Zhang X."/>
            <person name="Luo M.C."/>
            <person name="Dvorak J."/>
            <person name="Tong Y."/>
            <person name="Wang J."/>
            <person name="Yang H."/>
            <person name="Li Z."/>
            <person name="Wang D."/>
            <person name="Zhang A."/>
            <person name="Wang J."/>
        </authorList>
    </citation>
    <scope>NUCLEOTIDE SEQUENCE</scope>
    <source>
        <strain evidence="8">cv. G1812</strain>
    </source>
</reference>
<dbReference type="EnsemblPlants" id="TuG1812G0600000775.01.T01">
    <property type="protein sequence ID" value="TuG1812G0600000775.01.T01"/>
    <property type="gene ID" value="TuG1812G0600000775.01"/>
</dbReference>
<evidence type="ECO:0000256" key="5">
    <source>
        <dbReference type="ARBA" id="ARBA00022842"/>
    </source>
</evidence>
<dbReference type="Pfam" id="PF01648">
    <property type="entry name" value="ACPS"/>
    <property type="match status" value="1"/>
</dbReference>
<name>A0A8R7R0E4_TRIUA</name>
<accession>A0A8R7R0E4</accession>
<dbReference type="NCBIfam" id="TIGR00556">
    <property type="entry name" value="pantethn_trn"/>
    <property type="match status" value="1"/>
</dbReference>
<dbReference type="GO" id="GO:0008897">
    <property type="term" value="F:holo-[acyl-carrier-protein] synthase activity"/>
    <property type="evidence" value="ECO:0007669"/>
    <property type="project" value="UniProtKB-EC"/>
</dbReference>
<dbReference type="PANTHER" id="PTHR12215">
    <property type="entry name" value="PHOSPHOPANTETHEINE TRANSFERASE"/>
    <property type="match status" value="1"/>
</dbReference>
<keyword evidence="8" id="KW-1185">Reference proteome</keyword>
<dbReference type="Proteomes" id="UP000015106">
    <property type="component" value="Chromosome 6"/>
</dbReference>
<dbReference type="Gramene" id="TuG1812G0700001882.01.T01">
    <property type="protein sequence ID" value="TuG1812G0700001882.01.T01"/>
    <property type="gene ID" value="TuG1812G0700001882.01"/>
</dbReference>
<evidence type="ECO:0000256" key="4">
    <source>
        <dbReference type="ARBA" id="ARBA00022723"/>
    </source>
</evidence>
<dbReference type="SUPFAM" id="SSF56214">
    <property type="entry name" value="4'-phosphopantetheinyl transferase"/>
    <property type="match status" value="1"/>
</dbReference>
<dbReference type="Gramene" id="TuG1812G0600000775.01.T01">
    <property type="protein sequence ID" value="TuG1812G0600000775.01.T01"/>
    <property type="gene ID" value="TuG1812G0600000775.01"/>
</dbReference>
<comment type="cofactor">
    <cofactor evidence="1">
        <name>Mg(2+)</name>
        <dbReference type="ChEBI" id="CHEBI:18420"/>
    </cofactor>
</comment>
<dbReference type="InterPro" id="IPR037143">
    <property type="entry name" value="4-PPantetheinyl_Trfase_dom_sf"/>
</dbReference>
<dbReference type="Gene3D" id="3.90.470.20">
    <property type="entry name" value="4'-phosphopantetheinyl transferase domain"/>
    <property type="match status" value="1"/>
</dbReference>
<organism evidence="7 8">
    <name type="scientific">Triticum urartu</name>
    <name type="common">Red wild einkorn</name>
    <name type="synonym">Crithodium urartu</name>
    <dbReference type="NCBI Taxonomy" id="4572"/>
    <lineage>
        <taxon>Eukaryota</taxon>
        <taxon>Viridiplantae</taxon>
        <taxon>Streptophyta</taxon>
        <taxon>Embryophyta</taxon>
        <taxon>Tracheophyta</taxon>
        <taxon>Spermatophyta</taxon>
        <taxon>Magnoliopsida</taxon>
        <taxon>Liliopsida</taxon>
        <taxon>Poales</taxon>
        <taxon>Poaceae</taxon>
        <taxon>BOP clade</taxon>
        <taxon>Pooideae</taxon>
        <taxon>Triticodae</taxon>
        <taxon>Triticeae</taxon>
        <taxon>Triticinae</taxon>
        <taxon>Triticum</taxon>
    </lineage>
</organism>
<evidence type="ECO:0000313" key="8">
    <source>
        <dbReference type="Proteomes" id="UP000015106"/>
    </source>
</evidence>
<evidence type="ECO:0000259" key="6">
    <source>
        <dbReference type="Pfam" id="PF01648"/>
    </source>
</evidence>
<dbReference type="InterPro" id="IPR050559">
    <property type="entry name" value="P-Pant_transferase_sf"/>
</dbReference>
<evidence type="ECO:0000256" key="3">
    <source>
        <dbReference type="ARBA" id="ARBA00022679"/>
    </source>
</evidence>
<dbReference type="GO" id="GO:0000287">
    <property type="term" value="F:magnesium ion binding"/>
    <property type="evidence" value="ECO:0007669"/>
    <property type="project" value="InterPro"/>
</dbReference>
<protein>
    <recommendedName>
        <fullName evidence="2">holo-[acyl-carrier-protein] synthase</fullName>
        <ecNumber evidence="2">2.7.8.7</ecNumber>
    </recommendedName>
</protein>
<dbReference type="EC" id="2.7.8.7" evidence="2"/>
<keyword evidence="5" id="KW-0460">Magnesium</keyword>
<evidence type="ECO:0000313" key="7">
    <source>
        <dbReference type="EnsemblPlants" id="TuG1812G0700001882.01.T01"/>
    </source>
</evidence>
<dbReference type="EnsemblPlants" id="TuG1812G0700001882.01.T01">
    <property type="protein sequence ID" value="TuG1812G0700001882.01.T01"/>
    <property type="gene ID" value="TuG1812G0700001882.01"/>
</dbReference>
<keyword evidence="4" id="KW-0479">Metal-binding</keyword>
<dbReference type="GO" id="GO:0005829">
    <property type="term" value="C:cytosol"/>
    <property type="evidence" value="ECO:0007669"/>
    <property type="project" value="TreeGrafter"/>
</dbReference>